<dbReference type="PANTHER" id="PTHR33383:SF1">
    <property type="entry name" value="MEMBRANE PROTEIN INSERTION EFFICIENCY FACTOR-RELATED"/>
    <property type="match status" value="1"/>
</dbReference>
<keyword evidence="1" id="KW-1003">Cell membrane</keyword>
<protein>
    <recommendedName>
        <fullName evidence="1">Putative membrane protein insertion efficiency factor</fullName>
    </recommendedName>
</protein>
<evidence type="ECO:0000256" key="2">
    <source>
        <dbReference type="SAM" id="MobiDB-lite"/>
    </source>
</evidence>
<keyword evidence="4" id="KW-1185">Reference proteome</keyword>
<feature type="compositionally biased region" description="Basic and acidic residues" evidence="2">
    <location>
        <begin position="86"/>
        <end position="101"/>
    </location>
</feature>
<name>A0ABS5TWM1_9CELL</name>
<dbReference type="Pfam" id="PF01809">
    <property type="entry name" value="YidD"/>
    <property type="match status" value="1"/>
</dbReference>
<dbReference type="RefSeq" id="WP_214347122.1">
    <property type="nucleotide sequence ID" value="NZ_JAHBOH010000001.1"/>
</dbReference>
<dbReference type="Proteomes" id="UP000722125">
    <property type="component" value="Unassembled WGS sequence"/>
</dbReference>
<dbReference type="PANTHER" id="PTHR33383">
    <property type="entry name" value="MEMBRANE PROTEIN INSERTION EFFICIENCY FACTOR-RELATED"/>
    <property type="match status" value="1"/>
</dbReference>
<comment type="caution">
    <text evidence="3">The sequence shown here is derived from an EMBL/GenBank/DDBJ whole genome shotgun (WGS) entry which is preliminary data.</text>
</comment>
<reference evidence="3 4" key="1">
    <citation type="submission" date="2021-05" db="EMBL/GenBank/DDBJ databases">
        <title>Description of Cellulomonas sp. DKR-3 sp. nov.</title>
        <authorList>
            <person name="Dahal R.H."/>
            <person name="Chaudhary D.K."/>
        </authorList>
    </citation>
    <scope>NUCLEOTIDE SEQUENCE [LARGE SCALE GENOMIC DNA]</scope>
    <source>
        <strain evidence="3 4">DKR-3</strain>
    </source>
</reference>
<dbReference type="SMART" id="SM01234">
    <property type="entry name" value="Haemolytic"/>
    <property type="match status" value="1"/>
</dbReference>
<comment type="subcellular location">
    <subcellularLocation>
        <location evidence="1">Cell membrane</location>
        <topology evidence="1">Peripheral membrane protein</topology>
        <orientation evidence="1">Cytoplasmic side</orientation>
    </subcellularLocation>
</comment>
<evidence type="ECO:0000313" key="4">
    <source>
        <dbReference type="Proteomes" id="UP000722125"/>
    </source>
</evidence>
<proteinExistence type="inferred from homology"/>
<gene>
    <name evidence="3" type="primary">yidD</name>
    <name evidence="3" type="ORF">KIN34_04235</name>
</gene>
<dbReference type="HAMAP" id="MF_00386">
    <property type="entry name" value="UPF0161_YidD"/>
    <property type="match status" value="1"/>
</dbReference>
<feature type="region of interest" description="Disordered" evidence="2">
    <location>
        <begin position="79"/>
        <end position="101"/>
    </location>
</feature>
<organism evidence="3 4">
    <name type="scientific">Cellulomonas fulva</name>
    <dbReference type="NCBI Taxonomy" id="2835530"/>
    <lineage>
        <taxon>Bacteria</taxon>
        <taxon>Bacillati</taxon>
        <taxon>Actinomycetota</taxon>
        <taxon>Actinomycetes</taxon>
        <taxon>Micrococcales</taxon>
        <taxon>Cellulomonadaceae</taxon>
        <taxon>Cellulomonas</taxon>
    </lineage>
</organism>
<dbReference type="NCBIfam" id="TIGR00278">
    <property type="entry name" value="membrane protein insertion efficiency factor YidD"/>
    <property type="match status" value="1"/>
</dbReference>
<keyword evidence="1" id="KW-0472">Membrane</keyword>
<evidence type="ECO:0000313" key="3">
    <source>
        <dbReference type="EMBL" id="MBT0993492.1"/>
    </source>
</evidence>
<sequence length="101" mass="11330">MTSRLAPRAVGRFVVRLPGLALLGLLWLYQHLVSPLTPQTCRYYPSCSQYAVVAVRRHGALRGTWLAARRLLRCHPWTPGGVDDVPPARESRRIDVAHPAH</sequence>
<comment type="function">
    <text evidence="1">Could be involved in insertion of integral membrane proteins into the membrane.</text>
</comment>
<dbReference type="InterPro" id="IPR002696">
    <property type="entry name" value="Membr_insert_effic_factor_YidD"/>
</dbReference>
<comment type="similarity">
    <text evidence="1">Belongs to the UPF0161 family.</text>
</comment>
<accession>A0ABS5TWM1</accession>
<evidence type="ECO:0000256" key="1">
    <source>
        <dbReference type="HAMAP-Rule" id="MF_00386"/>
    </source>
</evidence>
<dbReference type="EMBL" id="JAHBOH010000001">
    <property type="protein sequence ID" value="MBT0993492.1"/>
    <property type="molecule type" value="Genomic_DNA"/>
</dbReference>